<organism evidence="1 2">
    <name type="scientific">Naganishia adeliensis</name>
    <dbReference type="NCBI Taxonomy" id="92952"/>
    <lineage>
        <taxon>Eukaryota</taxon>
        <taxon>Fungi</taxon>
        <taxon>Dikarya</taxon>
        <taxon>Basidiomycota</taxon>
        <taxon>Agaricomycotina</taxon>
        <taxon>Tremellomycetes</taxon>
        <taxon>Filobasidiales</taxon>
        <taxon>Filobasidiaceae</taxon>
        <taxon>Naganishia</taxon>
    </lineage>
</organism>
<sequence>MAKQNKNKNKAAKVKAFRLQAAPTASPATALTPDLDETEQDGIDPEDLEIAVNVLNTLVEEPEVLANQRYKRLKSAGWDLAKVLQEQGAAGGGAGASIHSKISHLLSLSLYRQALVHLFDLYINKTPTKLGSLQRWVRECDATSRPGRVLSPEEEEERNIVLKCLDMVLRVCGGGEQSISDRLVEDLEEKDGKKGVVRRMKVWNVRNEVGTSGEQKLQEEVPLWTNLKTLLPSFYAVQTTPGPLRRPPNVYDSTVFASTTPSPIPFPACAQPAFAVAHPAIPSLKMVANVLSPTTCESIIRAANTLGWEADQAAGGSAVDKTSVLAHNVVWLADEEFMGEFFERIKPFVQEQPHIDGAWPAAGIDKESGEYLHDSSPADDPLWSRFTLLIYLNSDINNTPAAPSVPGATTFFLPSPESIGNLLSFRIAPVQGAVLVFPHGDARGSLLHEGSPVGDGGWKVVIRTDLLYEAEGFGEFAPGKTRKRRLVAGAGEEGKGDGINKIAKVVAEDTAGHTKQVGEVVVPVAVGTQHAGDGVEGIGG</sequence>
<comment type="caution">
    <text evidence="1">The sequence shown here is derived from an EMBL/GenBank/DDBJ whole genome shotgun (WGS) entry which is preliminary data.</text>
</comment>
<evidence type="ECO:0000313" key="1">
    <source>
        <dbReference type="EMBL" id="KAJ9101980.1"/>
    </source>
</evidence>
<evidence type="ECO:0000313" key="2">
    <source>
        <dbReference type="Proteomes" id="UP001230649"/>
    </source>
</evidence>
<accession>A0ACC2VRC7</accession>
<dbReference type="EMBL" id="JASBWS010000067">
    <property type="protein sequence ID" value="KAJ9101980.1"/>
    <property type="molecule type" value="Genomic_DNA"/>
</dbReference>
<reference evidence="1" key="1">
    <citation type="submission" date="2023-04" db="EMBL/GenBank/DDBJ databases">
        <title>Draft Genome sequencing of Naganishia species isolated from polar environments using Oxford Nanopore Technology.</title>
        <authorList>
            <person name="Leo P."/>
            <person name="Venkateswaran K."/>
        </authorList>
    </citation>
    <scope>NUCLEOTIDE SEQUENCE</scope>
    <source>
        <strain evidence="1">MNA-CCFEE 5262</strain>
    </source>
</reference>
<proteinExistence type="predicted"/>
<name>A0ACC2VRC7_9TREE</name>
<gene>
    <name evidence="1" type="ORF">QFC20_005129</name>
</gene>
<keyword evidence="2" id="KW-1185">Reference proteome</keyword>
<dbReference type="Proteomes" id="UP001230649">
    <property type="component" value="Unassembled WGS sequence"/>
</dbReference>
<protein>
    <submittedName>
        <fullName evidence="1">Uncharacterized protein</fullName>
    </submittedName>
</protein>